<feature type="domain" description="POTRA" evidence="5">
    <location>
        <begin position="293"/>
        <end position="367"/>
    </location>
</feature>
<keyword evidence="2" id="KW-1134">Transmembrane beta strand</keyword>
<keyword evidence="2" id="KW-0812">Transmembrane</keyword>
<comment type="caution">
    <text evidence="6">The sequence shown here is derived from an EMBL/GenBank/DDBJ whole genome shotgun (WGS) entry which is preliminary data.</text>
</comment>
<dbReference type="GO" id="GO:0019867">
    <property type="term" value="C:outer membrane"/>
    <property type="evidence" value="ECO:0007669"/>
    <property type="project" value="InterPro"/>
</dbReference>
<evidence type="ECO:0000256" key="2">
    <source>
        <dbReference type="ARBA" id="ARBA00022452"/>
    </source>
</evidence>
<comment type="subcellular location">
    <subcellularLocation>
        <location evidence="1">Membrane</location>
    </subcellularLocation>
</comment>
<dbReference type="Proteomes" id="UP000559404">
    <property type="component" value="Unassembled WGS sequence"/>
</dbReference>
<feature type="compositionally biased region" description="Polar residues" evidence="4">
    <location>
        <begin position="39"/>
        <end position="48"/>
    </location>
</feature>
<dbReference type="EMBL" id="JACEON010000001">
    <property type="protein sequence ID" value="MBA4610045.1"/>
    <property type="molecule type" value="Genomic_DNA"/>
</dbReference>
<dbReference type="InterPro" id="IPR010827">
    <property type="entry name" value="BamA/TamA_POTRA"/>
</dbReference>
<dbReference type="InterPro" id="IPR039910">
    <property type="entry name" value="D15-like"/>
</dbReference>
<dbReference type="AlphaFoldDB" id="A0A838XHH6"/>
<evidence type="ECO:0000256" key="3">
    <source>
        <dbReference type="ARBA" id="ARBA00023136"/>
    </source>
</evidence>
<evidence type="ECO:0000313" key="6">
    <source>
        <dbReference type="EMBL" id="MBA4610045.1"/>
    </source>
</evidence>
<reference evidence="6 7" key="2">
    <citation type="submission" date="2020-08" db="EMBL/GenBank/DDBJ databases">
        <title>Stappia taiwanensis sp. nov., isolated from a coastal thermal spring.</title>
        <authorList>
            <person name="Kampfer P."/>
        </authorList>
    </citation>
    <scope>NUCLEOTIDE SEQUENCE [LARGE SCALE GENOMIC DNA]</scope>
    <source>
        <strain evidence="6 7">DSM 23284</strain>
    </source>
</reference>
<sequence>MTGNGIEIGQQTCHNPAEPVESPGTHPGTRRQDDLVRINGSTPATGTPSCAAPFRAAGARARAGLLLSTFLVSLALSDAPAHAFDLFGWNPFSSSQDAEENGIPNPFPYEVTLTLAGEDSDLEKTLNGASQLVSEQATPPSGEAGLVARAIADFERLVGQLYVEGYYAGTVSIRVAGLELQQALAAPSLPGPRPVPVTISVTPGPRFTFGTISIDARDASAAARALVDSPSDYGLVRGEVAKSDAILRAEARIVRDLKAGGYAFARIGQREIVADHDNNQLDVRLSVTVGPEARFGEVTVSGTKRTDPDFVIEQAMIPTRAVYDPKAIKDANKRLNDLGIFSSVRIVEGKAPGPDGLLPITIEVSERKRNVIGLGANWSSSEGFGVESYWRRRNLFGKGELLSLEGSVGRIGQNALSDLEYAARIAFEKPGAFGPLTKFTTSLGAKQEVPDAYRSRSITADAFLVRQFSDSLSARVGGEFFYADEQDVFGDNTYMMAGVIGELSYDTRDDPLNPTKGINALLFAEPAYDMRGGNGMLFVRGYASTYQALDEAKRFVLAGRVGAGSIIAPSVRDVPAARRYFVGGGGSVRGYAYRNIGPRLNGEVTGGRSFVEASAEVRMRVTETIGLVGFVDAGNAFDAMYPDFSQALKIGVGAGLRYFTPVGPLRLDVAVPLSPDKDDPKFAIYLGLSQAF</sequence>
<keyword evidence="7" id="KW-1185">Reference proteome</keyword>
<organism evidence="6 7">
    <name type="scientific">Stappia taiwanensis</name>
    <dbReference type="NCBI Taxonomy" id="992267"/>
    <lineage>
        <taxon>Bacteria</taxon>
        <taxon>Pseudomonadati</taxon>
        <taxon>Pseudomonadota</taxon>
        <taxon>Alphaproteobacteria</taxon>
        <taxon>Hyphomicrobiales</taxon>
        <taxon>Stappiaceae</taxon>
        <taxon>Stappia</taxon>
    </lineage>
</organism>
<accession>A0A838XHH6</accession>
<gene>
    <name evidence="6" type="ORF">H1W37_00165</name>
</gene>
<dbReference type="Gene3D" id="2.40.160.50">
    <property type="entry name" value="membrane protein fhac: a member of the omp85/tpsb transporter family"/>
    <property type="match status" value="1"/>
</dbReference>
<dbReference type="PANTHER" id="PTHR12815:SF42">
    <property type="entry name" value="BACTERIAL SURFACE ANTIGEN (D15) DOMAIN-CONTAINING PROTEIN"/>
    <property type="match status" value="1"/>
</dbReference>
<feature type="compositionally biased region" description="Polar residues" evidence="4">
    <location>
        <begin position="1"/>
        <end position="14"/>
    </location>
</feature>
<evidence type="ECO:0000313" key="7">
    <source>
        <dbReference type="Proteomes" id="UP000559404"/>
    </source>
</evidence>
<dbReference type="Pfam" id="PF07244">
    <property type="entry name" value="POTRA"/>
    <property type="match status" value="1"/>
</dbReference>
<evidence type="ECO:0000259" key="5">
    <source>
        <dbReference type="PROSITE" id="PS51779"/>
    </source>
</evidence>
<protein>
    <submittedName>
        <fullName evidence="6">Outer membrane protein assembly factor</fullName>
    </submittedName>
</protein>
<dbReference type="Gene3D" id="3.10.20.310">
    <property type="entry name" value="membrane protein fhac"/>
    <property type="match status" value="1"/>
</dbReference>
<keyword evidence="3" id="KW-0472">Membrane</keyword>
<evidence type="ECO:0000256" key="1">
    <source>
        <dbReference type="ARBA" id="ARBA00004370"/>
    </source>
</evidence>
<feature type="region of interest" description="Disordered" evidence="4">
    <location>
        <begin position="1"/>
        <end position="48"/>
    </location>
</feature>
<dbReference type="InterPro" id="IPR034746">
    <property type="entry name" value="POTRA"/>
</dbReference>
<name>A0A838XHH6_9HYPH</name>
<evidence type="ECO:0000256" key="4">
    <source>
        <dbReference type="SAM" id="MobiDB-lite"/>
    </source>
</evidence>
<reference evidence="6 7" key="1">
    <citation type="submission" date="2020-07" db="EMBL/GenBank/DDBJ databases">
        <authorList>
            <person name="Li M."/>
        </authorList>
    </citation>
    <scope>NUCLEOTIDE SEQUENCE [LARGE SCALE GENOMIC DNA]</scope>
    <source>
        <strain evidence="6 7">DSM 23284</strain>
    </source>
</reference>
<dbReference type="Pfam" id="PF01103">
    <property type="entry name" value="Omp85"/>
    <property type="match status" value="1"/>
</dbReference>
<dbReference type="InterPro" id="IPR000184">
    <property type="entry name" value="Bac_surfAg_D15"/>
</dbReference>
<dbReference type="PANTHER" id="PTHR12815">
    <property type="entry name" value="SORTING AND ASSEMBLY MACHINERY SAMM50 PROTEIN FAMILY MEMBER"/>
    <property type="match status" value="1"/>
</dbReference>
<dbReference type="PROSITE" id="PS51779">
    <property type="entry name" value="POTRA"/>
    <property type="match status" value="1"/>
</dbReference>
<proteinExistence type="predicted"/>